<gene>
    <name evidence="2" type="ORF">EV192_106654</name>
</gene>
<feature type="transmembrane region" description="Helical" evidence="1">
    <location>
        <begin position="12"/>
        <end position="33"/>
    </location>
</feature>
<reference evidence="2 3" key="1">
    <citation type="submission" date="2019-03" db="EMBL/GenBank/DDBJ databases">
        <title>Genomic Encyclopedia of Type Strains, Phase IV (KMG-IV): sequencing the most valuable type-strain genomes for metagenomic binning, comparative biology and taxonomic classification.</title>
        <authorList>
            <person name="Goeker M."/>
        </authorList>
    </citation>
    <scope>NUCLEOTIDE SEQUENCE [LARGE SCALE GENOMIC DNA]</scope>
    <source>
        <strain evidence="2 3">DSM 45934</strain>
    </source>
</reference>
<keyword evidence="1" id="KW-0812">Transmembrane</keyword>
<proteinExistence type="predicted"/>
<name>A0A4R2JF34_9PSEU</name>
<keyword evidence="1" id="KW-1133">Transmembrane helix</keyword>
<evidence type="ECO:0000313" key="3">
    <source>
        <dbReference type="Proteomes" id="UP000295680"/>
    </source>
</evidence>
<feature type="transmembrane region" description="Helical" evidence="1">
    <location>
        <begin position="45"/>
        <end position="69"/>
    </location>
</feature>
<organism evidence="2 3">
    <name type="scientific">Actinocrispum wychmicini</name>
    <dbReference type="NCBI Taxonomy" id="1213861"/>
    <lineage>
        <taxon>Bacteria</taxon>
        <taxon>Bacillati</taxon>
        <taxon>Actinomycetota</taxon>
        <taxon>Actinomycetes</taxon>
        <taxon>Pseudonocardiales</taxon>
        <taxon>Pseudonocardiaceae</taxon>
        <taxon>Actinocrispum</taxon>
    </lineage>
</organism>
<evidence type="ECO:0000313" key="2">
    <source>
        <dbReference type="EMBL" id="TCO57177.1"/>
    </source>
</evidence>
<dbReference type="AlphaFoldDB" id="A0A4R2JF34"/>
<keyword evidence="1" id="KW-0472">Membrane</keyword>
<dbReference type="Proteomes" id="UP000295680">
    <property type="component" value="Unassembled WGS sequence"/>
</dbReference>
<protein>
    <submittedName>
        <fullName evidence="2">Uncharacterized protein</fullName>
    </submittedName>
</protein>
<dbReference type="RefSeq" id="WP_132121009.1">
    <property type="nucleotide sequence ID" value="NZ_SLWS01000006.1"/>
</dbReference>
<accession>A0A4R2JF34</accession>
<dbReference type="EMBL" id="SLWS01000006">
    <property type="protein sequence ID" value="TCO57177.1"/>
    <property type="molecule type" value="Genomic_DNA"/>
</dbReference>
<dbReference type="OrthoDB" id="1151440at2"/>
<keyword evidence="3" id="KW-1185">Reference proteome</keyword>
<evidence type="ECO:0000256" key="1">
    <source>
        <dbReference type="SAM" id="Phobius"/>
    </source>
</evidence>
<sequence>MTQKNTSLGWMLIAWCVALGLIAVGAGMVSSLLMYGDVAAWDHWITVGVIAVLMIAAGLTAGRSLAWLLQLLHGGPRR</sequence>
<comment type="caution">
    <text evidence="2">The sequence shown here is derived from an EMBL/GenBank/DDBJ whole genome shotgun (WGS) entry which is preliminary data.</text>
</comment>